<accession>A0A2N9FFM5</accession>
<gene>
    <name evidence="2" type="ORF">FSB_LOCUS13541</name>
</gene>
<feature type="compositionally biased region" description="Basic and acidic residues" evidence="1">
    <location>
        <begin position="89"/>
        <end position="104"/>
    </location>
</feature>
<evidence type="ECO:0000313" key="2">
    <source>
        <dbReference type="EMBL" id="SPC85659.1"/>
    </source>
</evidence>
<reference evidence="2" key="1">
    <citation type="submission" date="2018-02" db="EMBL/GenBank/DDBJ databases">
        <authorList>
            <person name="Cohen D.B."/>
            <person name="Kent A.D."/>
        </authorList>
    </citation>
    <scope>NUCLEOTIDE SEQUENCE</scope>
</reference>
<feature type="region of interest" description="Disordered" evidence="1">
    <location>
        <begin position="66"/>
        <end position="128"/>
    </location>
</feature>
<proteinExistence type="predicted"/>
<evidence type="ECO:0000256" key="1">
    <source>
        <dbReference type="SAM" id="MobiDB-lite"/>
    </source>
</evidence>
<name>A0A2N9FFM5_FAGSY</name>
<dbReference type="EMBL" id="OIVN01000792">
    <property type="protein sequence ID" value="SPC85659.1"/>
    <property type="molecule type" value="Genomic_DNA"/>
</dbReference>
<organism evidence="2">
    <name type="scientific">Fagus sylvatica</name>
    <name type="common">Beechnut</name>
    <dbReference type="NCBI Taxonomy" id="28930"/>
    <lineage>
        <taxon>Eukaryota</taxon>
        <taxon>Viridiplantae</taxon>
        <taxon>Streptophyta</taxon>
        <taxon>Embryophyta</taxon>
        <taxon>Tracheophyta</taxon>
        <taxon>Spermatophyta</taxon>
        <taxon>Magnoliopsida</taxon>
        <taxon>eudicotyledons</taxon>
        <taxon>Gunneridae</taxon>
        <taxon>Pentapetalae</taxon>
        <taxon>rosids</taxon>
        <taxon>fabids</taxon>
        <taxon>Fagales</taxon>
        <taxon>Fagaceae</taxon>
        <taxon>Fagus</taxon>
    </lineage>
</organism>
<sequence>MRPQAAVQIKNATLRSFNPLFLDQDRCIAAAPKWGWPGFTILGEEIRCDSAPKIRSRNYANGLETKVKPRVTLTQTEPRPTQQYGNAGDAEREETSAEETEAHNDMITVGGDGGGRNGSGLSDDDSERHGRVAPICLVRVDASLCTHAGAVS</sequence>
<feature type="compositionally biased region" description="Polar residues" evidence="1">
    <location>
        <begin position="72"/>
        <end position="85"/>
    </location>
</feature>
<protein>
    <submittedName>
        <fullName evidence="2">Uncharacterized protein</fullName>
    </submittedName>
</protein>
<dbReference type="AlphaFoldDB" id="A0A2N9FFM5"/>